<dbReference type="EMBL" id="AP026933">
    <property type="protein sequence ID" value="BDT03972.1"/>
    <property type="molecule type" value="Genomic_DNA"/>
</dbReference>
<name>A0ABN6SY79_9MOLU</name>
<evidence type="ECO:0000313" key="1">
    <source>
        <dbReference type="EMBL" id="BDT03972.1"/>
    </source>
</evidence>
<accession>A0ABN6SY79</accession>
<reference evidence="1 2" key="1">
    <citation type="journal article" date="2022" name="Front. Microbiol.">
        <title>Male-killing mechanisms vary between Spiroplasma species.</title>
        <authorList>
            <person name="Arai H."/>
            <person name="Inoue M."/>
            <person name="Kageyama D."/>
        </authorList>
    </citation>
    <scope>NUCLEOTIDE SEQUENCE [LARGE SCALE GENOMIC DNA]</scope>
    <source>
        <strain evidence="2">sHm</strain>
    </source>
</reference>
<protein>
    <submittedName>
        <fullName evidence="1">Uncharacterized protein</fullName>
    </submittedName>
</protein>
<proteinExistence type="predicted"/>
<gene>
    <name evidence="1" type="ORF">SHM_16180</name>
</gene>
<dbReference type="Proteomes" id="UP001163387">
    <property type="component" value="Chromosome"/>
</dbReference>
<keyword evidence="2" id="KW-1185">Reference proteome</keyword>
<dbReference type="RefSeq" id="WP_281747940.1">
    <property type="nucleotide sequence ID" value="NZ_AP026933.1"/>
</dbReference>
<sequence length="62" mass="7060">MNSFSFIIPSTSTCGEKSDKKYVNDAFLKFKVGVVLEFEAVVHEQFQLKQISAMKINSEELK</sequence>
<organism evidence="1 2">
    <name type="scientific">Spiroplasma ixodetis</name>
    <dbReference type="NCBI Taxonomy" id="2141"/>
    <lineage>
        <taxon>Bacteria</taxon>
        <taxon>Bacillati</taxon>
        <taxon>Mycoplasmatota</taxon>
        <taxon>Mollicutes</taxon>
        <taxon>Entomoplasmatales</taxon>
        <taxon>Spiroplasmataceae</taxon>
        <taxon>Spiroplasma</taxon>
    </lineage>
</organism>
<evidence type="ECO:0000313" key="2">
    <source>
        <dbReference type="Proteomes" id="UP001163387"/>
    </source>
</evidence>